<dbReference type="AlphaFoldDB" id="A0A3P6T8X7"/>
<sequence>MRRCVVGGERVIDSGRASGGSGRICKELLQMTCGRCGFHCQIYPLLVSPEHPPVRVRGRIGTLRIQTFTPRSEDAG</sequence>
<protein>
    <submittedName>
        <fullName evidence="1">Uncharacterized protein</fullName>
    </submittedName>
</protein>
<dbReference type="EMBL" id="UYRX01000395">
    <property type="protein sequence ID" value="VDK81517.1"/>
    <property type="molecule type" value="Genomic_DNA"/>
</dbReference>
<keyword evidence="2" id="KW-1185">Reference proteome</keyword>
<reference evidence="1 2" key="1">
    <citation type="submission" date="2018-08" db="EMBL/GenBank/DDBJ databases">
        <authorList>
            <person name="Laetsch R D."/>
            <person name="Stevens L."/>
            <person name="Kumar S."/>
            <person name="Blaxter L. M."/>
        </authorList>
    </citation>
    <scope>NUCLEOTIDE SEQUENCE [LARGE SCALE GENOMIC DNA]</scope>
</reference>
<dbReference type="OrthoDB" id="10525679at2759"/>
<name>A0A3P6T8X7_LITSI</name>
<proteinExistence type="predicted"/>
<evidence type="ECO:0000313" key="2">
    <source>
        <dbReference type="Proteomes" id="UP000277928"/>
    </source>
</evidence>
<organism evidence="1 2">
    <name type="scientific">Litomosoides sigmodontis</name>
    <name type="common">Filarial nematode worm</name>
    <dbReference type="NCBI Taxonomy" id="42156"/>
    <lineage>
        <taxon>Eukaryota</taxon>
        <taxon>Metazoa</taxon>
        <taxon>Ecdysozoa</taxon>
        <taxon>Nematoda</taxon>
        <taxon>Chromadorea</taxon>
        <taxon>Rhabditida</taxon>
        <taxon>Spirurina</taxon>
        <taxon>Spiruromorpha</taxon>
        <taxon>Filarioidea</taxon>
        <taxon>Onchocercidae</taxon>
        <taxon>Litomosoides</taxon>
    </lineage>
</organism>
<dbReference type="Proteomes" id="UP000277928">
    <property type="component" value="Unassembled WGS sequence"/>
</dbReference>
<gene>
    <name evidence="1" type="ORF">NLS_LOCUS5327</name>
</gene>
<accession>A0A3P6T8X7</accession>
<evidence type="ECO:0000313" key="1">
    <source>
        <dbReference type="EMBL" id="VDK81517.1"/>
    </source>
</evidence>